<evidence type="ECO:0000313" key="2">
    <source>
        <dbReference type="EMBL" id="PQO32638.1"/>
    </source>
</evidence>
<dbReference type="PANTHER" id="PTHR43682:SF1">
    <property type="entry name" value="LACTATE UTILIZATION PROTEIN C"/>
    <property type="match status" value="1"/>
</dbReference>
<dbReference type="Proteomes" id="UP000238322">
    <property type="component" value="Unassembled WGS sequence"/>
</dbReference>
<dbReference type="Pfam" id="PF02589">
    <property type="entry name" value="LUD_dom"/>
    <property type="match status" value="1"/>
</dbReference>
<accession>A0A2S8FKD0</accession>
<gene>
    <name evidence="2" type="ORF">C5Y83_20755</name>
</gene>
<dbReference type="OrthoDB" id="9794157at2"/>
<dbReference type="RefSeq" id="WP_105331649.1">
    <property type="nucleotide sequence ID" value="NZ_PUHY01000012.1"/>
</dbReference>
<reference evidence="2 3" key="1">
    <citation type="submission" date="2018-02" db="EMBL/GenBank/DDBJ databases">
        <title>Comparative genomes isolates from brazilian mangrove.</title>
        <authorList>
            <person name="Araujo J.E."/>
            <person name="Taketani R.G."/>
            <person name="Silva M.C.P."/>
            <person name="Loureco M.V."/>
            <person name="Andreote F.D."/>
        </authorList>
    </citation>
    <scope>NUCLEOTIDE SEQUENCE [LARGE SCALE GENOMIC DNA]</scope>
    <source>
        <strain evidence="2 3">Hex-1 MGV</strain>
    </source>
</reference>
<dbReference type="AlphaFoldDB" id="A0A2S8FKD0"/>
<dbReference type="EMBL" id="PUHY01000012">
    <property type="protein sequence ID" value="PQO32638.1"/>
    <property type="molecule type" value="Genomic_DNA"/>
</dbReference>
<dbReference type="InterPro" id="IPR037171">
    <property type="entry name" value="NagB/RpiA_transferase-like"/>
</dbReference>
<dbReference type="InterPro" id="IPR024185">
    <property type="entry name" value="FTHF_cligase-like_sf"/>
</dbReference>
<evidence type="ECO:0000313" key="3">
    <source>
        <dbReference type="Proteomes" id="UP000238322"/>
    </source>
</evidence>
<dbReference type="Gene3D" id="3.40.50.10420">
    <property type="entry name" value="NagB/RpiA/CoA transferase-like"/>
    <property type="match status" value="1"/>
</dbReference>
<dbReference type="PANTHER" id="PTHR43682">
    <property type="entry name" value="LACTATE UTILIZATION PROTEIN C"/>
    <property type="match status" value="1"/>
</dbReference>
<feature type="domain" description="LUD" evidence="1">
    <location>
        <begin position="94"/>
        <end position="200"/>
    </location>
</feature>
<name>A0A2S8FKD0_9BACT</name>
<proteinExistence type="predicted"/>
<dbReference type="SUPFAM" id="SSF100950">
    <property type="entry name" value="NagB/RpiA/CoA transferase-like"/>
    <property type="match status" value="1"/>
</dbReference>
<evidence type="ECO:0000259" key="1">
    <source>
        <dbReference type="Pfam" id="PF02589"/>
    </source>
</evidence>
<sequence>MSSKDHILKSVRNQLVPSVDLPSMQQEWIQYADPVAHFGDVLAAVGGTAVVVEGLDGLAESLAELPVYVDAKKTVSCIDGLMGNIDLDRIDDPHALEDVDFALLPGEFAVAENAAVWVTDAAIRHRVVLFIPQHVGLVLHCPGGQVDDVIVNNLAEAYQKLSWQANQFGCFVSGPSKTADIEQSLVIGAHGARSLHVFFVL</sequence>
<dbReference type="InterPro" id="IPR003741">
    <property type="entry name" value="LUD_dom"/>
</dbReference>
<comment type="caution">
    <text evidence="2">The sequence shown here is derived from an EMBL/GenBank/DDBJ whole genome shotgun (WGS) entry which is preliminary data.</text>
</comment>
<organism evidence="2 3">
    <name type="scientific">Blastopirellula marina</name>
    <dbReference type="NCBI Taxonomy" id="124"/>
    <lineage>
        <taxon>Bacteria</taxon>
        <taxon>Pseudomonadati</taxon>
        <taxon>Planctomycetota</taxon>
        <taxon>Planctomycetia</taxon>
        <taxon>Pirellulales</taxon>
        <taxon>Pirellulaceae</taxon>
        <taxon>Blastopirellula</taxon>
    </lineage>
</organism>
<protein>
    <recommendedName>
        <fullName evidence="1">LUD domain-containing protein</fullName>
    </recommendedName>
</protein>